<dbReference type="Proteomes" id="UP000187203">
    <property type="component" value="Unassembled WGS sequence"/>
</dbReference>
<protein>
    <submittedName>
        <fullName evidence="1">Uncharacterized protein</fullName>
    </submittedName>
</protein>
<accession>A0A1R3L1Q5</accession>
<dbReference type="AlphaFoldDB" id="A0A1R3L1Q5"/>
<comment type="caution">
    <text evidence="1">The sequence shown here is derived from an EMBL/GenBank/DDBJ whole genome shotgun (WGS) entry which is preliminary data.</text>
</comment>
<sequence length="55" mass="5814">MAQCLPKSLSGSTVTILVEPPEIYPKTIPTRSSSSLTRPLLISSGIKDIKSNGAE</sequence>
<evidence type="ECO:0000313" key="1">
    <source>
        <dbReference type="EMBL" id="OMP13276.1"/>
    </source>
</evidence>
<dbReference type="EMBL" id="AWUE01004692">
    <property type="protein sequence ID" value="OMP13276.1"/>
    <property type="molecule type" value="Genomic_DNA"/>
</dbReference>
<gene>
    <name evidence="1" type="ORF">COLO4_01961</name>
</gene>
<organism evidence="1 2">
    <name type="scientific">Corchorus olitorius</name>
    <dbReference type="NCBI Taxonomy" id="93759"/>
    <lineage>
        <taxon>Eukaryota</taxon>
        <taxon>Viridiplantae</taxon>
        <taxon>Streptophyta</taxon>
        <taxon>Embryophyta</taxon>
        <taxon>Tracheophyta</taxon>
        <taxon>Spermatophyta</taxon>
        <taxon>Magnoliopsida</taxon>
        <taxon>eudicotyledons</taxon>
        <taxon>Gunneridae</taxon>
        <taxon>Pentapetalae</taxon>
        <taxon>rosids</taxon>
        <taxon>malvids</taxon>
        <taxon>Malvales</taxon>
        <taxon>Malvaceae</taxon>
        <taxon>Grewioideae</taxon>
        <taxon>Apeibeae</taxon>
        <taxon>Corchorus</taxon>
    </lineage>
</organism>
<name>A0A1R3L1Q5_9ROSI</name>
<evidence type="ECO:0000313" key="2">
    <source>
        <dbReference type="Proteomes" id="UP000187203"/>
    </source>
</evidence>
<proteinExistence type="predicted"/>
<reference evidence="2" key="1">
    <citation type="submission" date="2013-09" db="EMBL/GenBank/DDBJ databases">
        <title>Corchorus olitorius genome sequencing.</title>
        <authorList>
            <person name="Alam M."/>
            <person name="Haque M.S."/>
            <person name="Islam M.S."/>
            <person name="Emdad E.M."/>
            <person name="Islam M.M."/>
            <person name="Ahmed B."/>
            <person name="Halim A."/>
            <person name="Hossen Q.M.M."/>
            <person name="Hossain M.Z."/>
            <person name="Ahmed R."/>
            <person name="Khan M.M."/>
            <person name="Islam R."/>
            <person name="Rashid M.M."/>
            <person name="Khan S.A."/>
            <person name="Rahman M.S."/>
            <person name="Alam M."/>
            <person name="Yahiya A.S."/>
            <person name="Khan M.S."/>
            <person name="Azam M.S."/>
            <person name="Haque T."/>
            <person name="Lashkar M.Z.H."/>
            <person name="Akhand A.I."/>
            <person name="Morshed G."/>
            <person name="Roy S."/>
            <person name="Uddin K.S."/>
            <person name="Rabeya T."/>
            <person name="Hossain A.S."/>
            <person name="Chowdhury A."/>
            <person name="Snigdha A.R."/>
            <person name="Mortoza M.S."/>
            <person name="Matin S.A."/>
            <person name="Hoque S.M.E."/>
            <person name="Islam M.K."/>
            <person name="Roy D.K."/>
            <person name="Haider R."/>
            <person name="Moosa M.M."/>
            <person name="Elias S.M."/>
            <person name="Hasan A.M."/>
            <person name="Jahan S."/>
            <person name="Shafiuddin M."/>
            <person name="Mahmood N."/>
            <person name="Shommy N.S."/>
        </authorList>
    </citation>
    <scope>NUCLEOTIDE SEQUENCE [LARGE SCALE GENOMIC DNA]</scope>
    <source>
        <strain evidence="2">cv. O-4</strain>
    </source>
</reference>
<keyword evidence="2" id="KW-1185">Reference proteome</keyword>